<feature type="non-terminal residue" evidence="2">
    <location>
        <position position="1"/>
    </location>
</feature>
<protein>
    <submittedName>
        <fullName evidence="2">Uncharacterized protein</fullName>
    </submittedName>
</protein>
<name>A0A067T4F3_GALM3</name>
<evidence type="ECO:0000256" key="1">
    <source>
        <dbReference type="SAM" id="Phobius"/>
    </source>
</evidence>
<dbReference type="STRING" id="685588.A0A067T4F3"/>
<accession>A0A067T4F3</accession>
<proteinExistence type="predicted"/>
<sequence>LIDWGLFGVLSMQVYIYYLAFTKDPLLNQALVYGVYLFMVVQSILFSKSAFQTFGPGFGNLQMVDDITHIWFSVPIMCSVGMYAPSYDCGPLINP</sequence>
<dbReference type="AlphaFoldDB" id="A0A067T4F3"/>
<feature type="transmembrane region" description="Helical" evidence="1">
    <location>
        <begin position="26"/>
        <end position="46"/>
    </location>
</feature>
<keyword evidence="3" id="KW-1185">Reference proteome</keyword>
<dbReference type="HOGENOM" id="CLU_046025_16_2_1"/>
<keyword evidence="1" id="KW-0812">Transmembrane</keyword>
<dbReference type="EMBL" id="KL142377">
    <property type="protein sequence ID" value="KDR77232.1"/>
    <property type="molecule type" value="Genomic_DNA"/>
</dbReference>
<reference evidence="3" key="1">
    <citation type="journal article" date="2014" name="Proc. Natl. Acad. Sci. U.S.A.">
        <title>Extensive sampling of basidiomycete genomes demonstrates inadequacy of the white-rot/brown-rot paradigm for wood decay fungi.</title>
        <authorList>
            <person name="Riley R."/>
            <person name="Salamov A.A."/>
            <person name="Brown D.W."/>
            <person name="Nagy L.G."/>
            <person name="Floudas D."/>
            <person name="Held B.W."/>
            <person name="Levasseur A."/>
            <person name="Lombard V."/>
            <person name="Morin E."/>
            <person name="Otillar R."/>
            <person name="Lindquist E.A."/>
            <person name="Sun H."/>
            <person name="LaButti K.M."/>
            <person name="Schmutz J."/>
            <person name="Jabbour D."/>
            <person name="Luo H."/>
            <person name="Baker S.E."/>
            <person name="Pisabarro A.G."/>
            <person name="Walton J.D."/>
            <person name="Blanchette R.A."/>
            <person name="Henrissat B."/>
            <person name="Martin F."/>
            <person name="Cullen D."/>
            <person name="Hibbett D.S."/>
            <person name="Grigoriev I.V."/>
        </authorList>
    </citation>
    <scope>NUCLEOTIDE SEQUENCE [LARGE SCALE GENOMIC DNA]</scope>
    <source>
        <strain evidence="3">CBS 339.88</strain>
    </source>
</reference>
<dbReference type="OrthoDB" id="3053835at2759"/>
<evidence type="ECO:0000313" key="2">
    <source>
        <dbReference type="EMBL" id="KDR77232.1"/>
    </source>
</evidence>
<keyword evidence="1" id="KW-1133">Transmembrane helix</keyword>
<gene>
    <name evidence="2" type="ORF">GALMADRAFT_66700</name>
</gene>
<organism evidence="2 3">
    <name type="scientific">Galerina marginata (strain CBS 339.88)</name>
    <dbReference type="NCBI Taxonomy" id="685588"/>
    <lineage>
        <taxon>Eukaryota</taxon>
        <taxon>Fungi</taxon>
        <taxon>Dikarya</taxon>
        <taxon>Basidiomycota</taxon>
        <taxon>Agaricomycotina</taxon>
        <taxon>Agaricomycetes</taxon>
        <taxon>Agaricomycetidae</taxon>
        <taxon>Agaricales</taxon>
        <taxon>Agaricineae</taxon>
        <taxon>Strophariaceae</taxon>
        <taxon>Galerina</taxon>
    </lineage>
</organism>
<keyword evidence="1" id="KW-0472">Membrane</keyword>
<evidence type="ECO:0000313" key="3">
    <source>
        <dbReference type="Proteomes" id="UP000027222"/>
    </source>
</evidence>
<dbReference type="Proteomes" id="UP000027222">
    <property type="component" value="Unassembled WGS sequence"/>
</dbReference>